<evidence type="ECO:0000256" key="5">
    <source>
        <dbReference type="ARBA" id="ARBA00023136"/>
    </source>
</evidence>
<keyword evidence="4 7" id="KW-1133">Transmembrane helix</keyword>
<dbReference type="OrthoDB" id="127154at2"/>
<feature type="transmembrane region" description="Helical" evidence="7">
    <location>
        <begin position="399"/>
        <end position="425"/>
    </location>
</feature>
<feature type="domain" description="ABC3 transporter permease C-terminal" evidence="8">
    <location>
        <begin position="721"/>
        <end position="834"/>
    </location>
</feature>
<feature type="transmembrane region" description="Helical" evidence="7">
    <location>
        <begin position="718"/>
        <end position="741"/>
    </location>
</feature>
<evidence type="ECO:0000259" key="8">
    <source>
        <dbReference type="Pfam" id="PF02687"/>
    </source>
</evidence>
<dbReference type="PANTHER" id="PTHR30572:SF4">
    <property type="entry name" value="ABC TRANSPORTER PERMEASE YTRF"/>
    <property type="match status" value="1"/>
</dbReference>
<evidence type="ECO:0000313" key="11">
    <source>
        <dbReference type="Proteomes" id="UP000253606"/>
    </source>
</evidence>
<keyword evidence="5 7" id="KW-0472">Membrane</keyword>
<evidence type="ECO:0000313" key="10">
    <source>
        <dbReference type="EMBL" id="AXC14222.1"/>
    </source>
</evidence>
<evidence type="ECO:0000256" key="3">
    <source>
        <dbReference type="ARBA" id="ARBA00022692"/>
    </source>
</evidence>
<feature type="transmembrane region" description="Helical" evidence="7">
    <location>
        <begin position="805"/>
        <end position="824"/>
    </location>
</feature>
<dbReference type="InterPro" id="IPR025857">
    <property type="entry name" value="MacB_PCD"/>
</dbReference>
<dbReference type="PANTHER" id="PTHR30572">
    <property type="entry name" value="MEMBRANE COMPONENT OF TRANSPORTER-RELATED"/>
    <property type="match status" value="1"/>
</dbReference>
<evidence type="ECO:0000256" key="1">
    <source>
        <dbReference type="ARBA" id="ARBA00004651"/>
    </source>
</evidence>
<organism evidence="10 11">
    <name type="scientific">Acidisarcina polymorpha</name>
    <dbReference type="NCBI Taxonomy" id="2211140"/>
    <lineage>
        <taxon>Bacteria</taxon>
        <taxon>Pseudomonadati</taxon>
        <taxon>Acidobacteriota</taxon>
        <taxon>Terriglobia</taxon>
        <taxon>Terriglobales</taxon>
        <taxon>Acidobacteriaceae</taxon>
        <taxon>Acidisarcina</taxon>
    </lineage>
</organism>
<evidence type="ECO:0000256" key="2">
    <source>
        <dbReference type="ARBA" id="ARBA00022475"/>
    </source>
</evidence>
<keyword evidence="11" id="KW-1185">Reference proteome</keyword>
<comment type="similarity">
    <text evidence="6">Belongs to the ABC-4 integral membrane protein family.</text>
</comment>
<gene>
    <name evidence="10" type="ORF">ACPOL_4960</name>
</gene>
<dbReference type="RefSeq" id="WP_114209043.1">
    <property type="nucleotide sequence ID" value="NZ_CP030840.1"/>
</dbReference>
<feature type="transmembrane region" description="Helical" evidence="7">
    <location>
        <begin position="358"/>
        <end position="379"/>
    </location>
</feature>
<dbReference type="InterPro" id="IPR017800">
    <property type="entry name" value="ADOP"/>
</dbReference>
<dbReference type="Pfam" id="PF02687">
    <property type="entry name" value="FtsX"/>
    <property type="match status" value="2"/>
</dbReference>
<comment type="subcellular location">
    <subcellularLocation>
        <location evidence="1">Cell membrane</location>
        <topology evidence="1">Multi-pass membrane protein</topology>
    </subcellularLocation>
</comment>
<proteinExistence type="inferred from homology"/>
<dbReference type="GO" id="GO:0005886">
    <property type="term" value="C:plasma membrane"/>
    <property type="evidence" value="ECO:0007669"/>
    <property type="project" value="UniProtKB-SubCell"/>
</dbReference>
<keyword evidence="3 7" id="KW-0812">Transmembrane</keyword>
<feature type="domain" description="MacB-like periplasmic core" evidence="9">
    <location>
        <begin position="22"/>
        <end position="251"/>
    </location>
</feature>
<feature type="domain" description="ABC3 transporter permease C-terminal" evidence="8">
    <location>
        <begin position="309"/>
        <end position="424"/>
    </location>
</feature>
<sequence>MNKLFEDIRYALRQFRNHPGFTLTAVLTLALGIGANTAIFTLLDQALLRSLPVKDPASLVLLRFTGSFKGHSHDYGGDHGDYFSYPMYRDLRDKNSVFDGLIATTRADVGVQWHNSPGLAEAELVSGNYFDLLGVHPLAGRLLTQADDMQPDADPIAVLSYGYWTRRFGSDTHIIGQSILVNGHPFVIIGVGPRSFQSVQMGYVPDLYVPITMKKVMTPGEDDLLDRKSIWMNIVGRLKPGLSATQAQAGLGPLWHALRAEELIERGNSSQRFRDSFLTNSHLLVLDGAKGFSPLRNNLRTPLLVLAGMVGMVLLMACANVASLLLVRAAGRVREMSVRYALGAERVRIVRQLLTEGLILGLLGGVLGVVLAPLIAVVLQRGIVGAGDDNVPFSNRPDFRILAFSFGLSFLVSLLFSLAPVAQFWRPNLTPALKQQTTTAPGGLMRLRSVFACLQVGLSLVLLFGAALFSRTLHNLRNTNVGFATDHLIEFTVDPSLAGYQLPQLPQLYNRILTLVERIPGVTSAAATSDPELHDWNTSGNITVAGYDSKEEEDMDVEQEAVSPGYLATLQMPLIAGRGITEQDGPGATLAAVVNESFAKRWLGSAANAVGHQFHKGGGNPPKGEQVRWMTIVGVVKDAKHSGVREDVRPTAFFSYLQDEPFPNMVFYARTKQDPAAAIQSVRQTIQQLDSRLIADSLKTMDAQIEDDLNTERVLSELAVSFGVLAALLAAIGLYGMLAFATAQRTREIGIRMALGSTRGEVVRLILSGVARLLIVSFAVALPTALLLSRYMKSQLYGVSAHDPLALIGATSVVIVAALLAAALPSRRAASVNPSETLRYE</sequence>
<dbReference type="AlphaFoldDB" id="A0A2Z5G4Z0"/>
<evidence type="ECO:0000256" key="6">
    <source>
        <dbReference type="ARBA" id="ARBA00038076"/>
    </source>
</evidence>
<evidence type="ECO:0008006" key="12">
    <source>
        <dbReference type="Google" id="ProtNLM"/>
    </source>
</evidence>
<accession>A0A2Z5G4Z0</accession>
<feature type="transmembrane region" description="Helical" evidence="7">
    <location>
        <begin position="446"/>
        <end position="469"/>
    </location>
</feature>
<evidence type="ECO:0000256" key="7">
    <source>
        <dbReference type="SAM" id="Phobius"/>
    </source>
</evidence>
<reference evidence="10 11" key="1">
    <citation type="journal article" date="2018" name="Front. Microbiol.">
        <title>Hydrolytic Capabilities as a Key to Environmental Success: Chitinolytic and Cellulolytic Acidobacteria From Acidic Sub-arctic Soils and Boreal Peatlands.</title>
        <authorList>
            <person name="Belova S.E."/>
            <person name="Ravin N.V."/>
            <person name="Pankratov T.A."/>
            <person name="Rakitin A.L."/>
            <person name="Ivanova A.A."/>
            <person name="Beletsky A.V."/>
            <person name="Mardanov A.V."/>
            <person name="Sinninghe Damste J.S."/>
            <person name="Dedysh S.N."/>
        </authorList>
    </citation>
    <scope>NUCLEOTIDE SEQUENCE [LARGE SCALE GENOMIC DNA]</scope>
    <source>
        <strain evidence="10 11">SBC82</strain>
    </source>
</reference>
<dbReference type="EMBL" id="CP030840">
    <property type="protein sequence ID" value="AXC14222.1"/>
    <property type="molecule type" value="Genomic_DNA"/>
</dbReference>
<dbReference type="Proteomes" id="UP000253606">
    <property type="component" value="Chromosome"/>
</dbReference>
<dbReference type="NCBIfam" id="TIGR03434">
    <property type="entry name" value="ADOP"/>
    <property type="match status" value="1"/>
</dbReference>
<protein>
    <recommendedName>
        <fullName evidence="12">ABC transporter permease</fullName>
    </recommendedName>
</protein>
<dbReference type="KEGG" id="abas:ACPOL_4960"/>
<dbReference type="InterPro" id="IPR003838">
    <property type="entry name" value="ABC3_permease_C"/>
</dbReference>
<feature type="transmembrane region" description="Helical" evidence="7">
    <location>
        <begin position="762"/>
        <end position="785"/>
    </location>
</feature>
<evidence type="ECO:0000259" key="9">
    <source>
        <dbReference type="Pfam" id="PF12704"/>
    </source>
</evidence>
<feature type="transmembrane region" description="Helical" evidence="7">
    <location>
        <begin position="303"/>
        <end position="327"/>
    </location>
</feature>
<feature type="transmembrane region" description="Helical" evidence="7">
    <location>
        <begin position="21"/>
        <end position="43"/>
    </location>
</feature>
<dbReference type="InterPro" id="IPR050250">
    <property type="entry name" value="Macrolide_Exporter_MacB"/>
</dbReference>
<feature type="domain" description="MacB-like periplasmic core" evidence="9">
    <location>
        <begin position="486"/>
        <end position="684"/>
    </location>
</feature>
<dbReference type="GO" id="GO:0022857">
    <property type="term" value="F:transmembrane transporter activity"/>
    <property type="evidence" value="ECO:0007669"/>
    <property type="project" value="TreeGrafter"/>
</dbReference>
<evidence type="ECO:0000256" key="4">
    <source>
        <dbReference type="ARBA" id="ARBA00022989"/>
    </source>
</evidence>
<name>A0A2Z5G4Z0_9BACT</name>
<dbReference type="Pfam" id="PF12704">
    <property type="entry name" value="MacB_PCD"/>
    <property type="match status" value="2"/>
</dbReference>
<keyword evidence="2" id="KW-1003">Cell membrane</keyword>